<dbReference type="GO" id="GO:0005737">
    <property type="term" value="C:cytoplasm"/>
    <property type="evidence" value="ECO:0007669"/>
    <property type="project" value="UniProtKB-SubCell"/>
</dbReference>
<evidence type="ECO:0000256" key="4">
    <source>
        <dbReference type="ARBA" id="ARBA00022694"/>
    </source>
</evidence>
<keyword evidence="6 9" id="KW-0547">Nucleotide-binding</keyword>
<dbReference type="InterPro" id="IPR050156">
    <property type="entry name" value="TC-AMP_synthase_SUA5"/>
</dbReference>
<accession>A0A520MEV1</accession>
<dbReference type="GO" id="GO:0005524">
    <property type="term" value="F:ATP binding"/>
    <property type="evidence" value="ECO:0007669"/>
    <property type="project" value="UniProtKB-UniRule"/>
</dbReference>
<feature type="domain" description="YrdC-like" evidence="10">
    <location>
        <begin position="1"/>
        <end position="180"/>
    </location>
</feature>
<comment type="function">
    <text evidence="9">Required for the formation of a threonylcarbamoyl group on adenosine at position 37 (t(6)A37) in tRNAs that read codons beginning with adenine. Catalyzes the conversion of L-threonine, HCO(3)(-)/CO(2) and ATP to give threonylcarbamoyl-AMP (TC-AMP) as the acyladenylate intermediate, with the release of diphosphate.</text>
</comment>
<organism evidence="11 12">
    <name type="scientific">SAR92 clade bacterium</name>
    <dbReference type="NCBI Taxonomy" id="2315479"/>
    <lineage>
        <taxon>Bacteria</taxon>
        <taxon>Pseudomonadati</taxon>
        <taxon>Pseudomonadota</taxon>
        <taxon>Gammaproteobacteria</taxon>
        <taxon>Cellvibrionales</taxon>
        <taxon>Porticoccaceae</taxon>
        <taxon>SAR92 clade</taxon>
    </lineage>
</organism>
<comment type="catalytic activity">
    <reaction evidence="8 9">
        <text>L-threonine + hydrogencarbonate + ATP = L-threonylcarbamoyladenylate + diphosphate + H2O</text>
        <dbReference type="Rhea" id="RHEA:36407"/>
        <dbReference type="ChEBI" id="CHEBI:15377"/>
        <dbReference type="ChEBI" id="CHEBI:17544"/>
        <dbReference type="ChEBI" id="CHEBI:30616"/>
        <dbReference type="ChEBI" id="CHEBI:33019"/>
        <dbReference type="ChEBI" id="CHEBI:57926"/>
        <dbReference type="ChEBI" id="CHEBI:73682"/>
        <dbReference type="EC" id="2.7.7.87"/>
    </reaction>
</comment>
<evidence type="ECO:0000313" key="12">
    <source>
        <dbReference type="Proteomes" id="UP000315889"/>
    </source>
</evidence>
<dbReference type="GO" id="GO:0002949">
    <property type="term" value="P:tRNA threonylcarbamoyladenosine modification"/>
    <property type="evidence" value="ECO:0007669"/>
    <property type="project" value="UniProtKB-UniRule"/>
</dbReference>
<evidence type="ECO:0000256" key="1">
    <source>
        <dbReference type="ARBA" id="ARBA00004496"/>
    </source>
</evidence>
<keyword evidence="7 9" id="KW-0067">ATP-binding</keyword>
<comment type="caution">
    <text evidence="11">The sequence shown here is derived from an EMBL/GenBank/DDBJ whole genome shotgun (WGS) entry which is preliminary data.</text>
</comment>
<dbReference type="SUPFAM" id="SSF55821">
    <property type="entry name" value="YrdC/RibB"/>
    <property type="match status" value="1"/>
</dbReference>
<dbReference type="PANTHER" id="PTHR17490">
    <property type="entry name" value="SUA5"/>
    <property type="match status" value="1"/>
</dbReference>
<dbReference type="HAMAP" id="MF_01852">
    <property type="entry name" value="TsaC"/>
    <property type="match status" value="1"/>
</dbReference>
<dbReference type="InterPro" id="IPR017945">
    <property type="entry name" value="DHBP_synth_RibB-like_a/b_dom"/>
</dbReference>
<dbReference type="AlphaFoldDB" id="A0A520MEV1"/>
<dbReference type="InterPro" id="IPR006070">
    <property type="entry name" value="Sua5-like_dom"/>
</dbReference>
<reference evidence="11 12" key="1">
    <citation type="submission" date="2019-02" db="EMBL/GenBank/DDBJ databases">
        <title>Prokaryotic population dynamics and viral predation in marine succession experiment using metagenomics: the confinement effect.</title>
        <authorList>
            <person name="Haro-Moreno J.M."/>
            <person name="Rodriguez-Valera F."/>
            <person name="Lopez-Perez M."/>
        </authorList>
    </citation>
    <scope>NUCLEOTIDE SEQUENCE [LARGE SCALE GENOMIC DNA]</scope>
    <source>
        <strain evidence="11">MED-G170</strain>
    </source>
</reference>
<evidence type="ECO:0000259" key="10">
    <source>
        <dbReference type="PROSITE" id="PS51163"/>
    </source>
</evidence>
<proteinExistence type="inferred from homology"/>
<evidence type="ECO:0000256" key="3">
    <source>
        <dbReference type="ARBA" id="ARBA00022679"/>
    </source>
</evidence>
<dbReference type="PROSITE" id="PS51163">
    <property type="entry name" value="YRDC"/>
    <property type="match status" value="1"/>
</dbReference>
<dbReference type="PANTHER" id="PTHR17490:SF18">
    <property type="entry name" value="THREONYLCARBAMOYL-AMP SYNTHASE"/>
    <property type="match status" value="1"/>
</dbReference>
<evidence type="ECO:0000313" key="11">
    <source>
        <dbReference type="EMBL" id="RZO19711.1"/>
    </source>
</evidence>
<dbReference type="EC" id="2.7.7.87" evidence="9"/>
<dbReference type="InterPro" id="IPR023535">
    <property type="entry name" value="TC-AMP_synthase"/>
</dbReference>
<evidence type="ECO:0000256" key="8">
    <source>
        <dbReference type="ARBA" id="ARBA00048366"/>
    </source>
</evidence>
<keyword evidence="3 9" id="KW-0808">Transferase</keyword>
<evidence type="ECO:0000256" key="6">
    <source>
        <dbReference type="ARBA" id="ARBA00022741"/>
    </source>
</evidence>
<dbReference type="GO" id="GO:0000049">
    <property type="term" value="F:tRNA binding"/>
    <property type="evidence" value="ECO:0007669"/>
    <property type="project" value="TreeGrafter"/>
</dbReference>
<dbReference type="GO" id="GO:0061710">
    <property type="term" value="F:L-threonylcarbamoyladenylate synthase"/>
    <property type="evidence" value="ECO:0007669"/>
    <property type="project" value="UniProtKB-EC"/>
</dbReference>
<evidence type="ECO:0000256" key="5">
    <source>
        <dbReference type="ARBA" id="ARBA00022695"/>
    </source>
</evidence>
<evidence type="ECO:0000256" key="9">
    <source>
        <dbReference type="HAMAP-Rule" id="MF_01852"/>
    </source>
</evidence>
<keyword evidence="5 9" id="KW-0548">Nucleotidyltransferase</keyword>
<protein>
    <recommendedName>
        <fullName evidence="9">Threonylcarbamoyl-AMP synthase</fullName>
        <shortName evidence="9">TC-AMP synthase</shortName>
        <ecNumber evidence="9">2.7.7.87</ecNumber>
    </recommendedName>
    <alternativeName>
        <fullName evidence="9">L-threonylcarbamoyladenylate synthase</fullName>
    </alternativeName>
    <alternativeName>
        <fullName evidence="9">t(6)A37 threonylcarbamoyladenosine biosynthesis protein TsaC</fullName>
    </alternativeName>
    <alternativeName>
        <fullName evidence="9">tRNA threonylcarbamoyladenosine biosynthesis protein TsaC</fullName>
    </alternativeName>
</protein>
<dbReference type="EMBL" id="SHBP01000009">
    <property type="protein sequence ID" value="RZO19711.1"/>
    <property type="molecule type" value="Genomic_DNA"/>
</dbReference>
<comment type="similarity">
    <text evidence="9">Belongs to the SUA5 family. TsaC subfamily.</text>
</comment>
<dbReference type="GO" id="GO:0006450">
    <property type="term" value="P:regulation of translational fidelity"/>
    <property type="evidence" value="ECO:0007669"/>
    <property type="project" value="TreeGrafter"/>
</dbReference>
<keyword evidence="2 9" id="KW-0963">Cytoplasm</keyword>
<keyword evidence="4 9" id="KW-0819">tRNA processing</keyword>
<comment type="subcellular location">
    <subcellularLocation>
        <location evidence="1 9">Cytoplasm</location>
    </subcellularLocation>
</comment>
<dbReference type="Gene3D" id="3.90.870.10">
    <property type="entry name" value="DHBP synthase"/>
    <property type="match status" value="1"/>
</dbReference>
<dbReference type="Pfam" id="PF01300">
    <property type="entry name" value="Sua5_yciO_yrdC"/>
    <property type="match status" value="1"/>
</dbReference>
<name>A0A520MEV1_9GAMM</name>
<sequence>MLGAVEVLRAGGVGAYPTEAVWGLGCDPYSESATNRILLLKQRAVDKGLILIGSKVAHFASMINGLEESAINLFGAPQKRPTTWLVPHNGVAPDWIVGAHDTVALRITDHPIASALCEAFGGPIVSTSANPQSLPAATTSSKVAEYFHNKLDFMAPGEVAGSSKESEIKSILTGEVLRPG</sequence>
<gene>
    <name evidence="9" type="primary">tsaC</name>
    <name evidence="11" type="ORF">EVB03_07280</name>
</gene>
<dbReference type="GO" id="GO:0003725">
    <property type="term" value="F:double-stranded RNA binding"/>
    <property type="evidence" value="ECO:0007669"/>
    <property type="project" value="InterPro"/>
</dbReference>
<dbReference type="Proteomes" id="UP000315889">
    <property type="component" value="Unassembled WGS sequence"/>
</dbReference>
<evidence type="ECO:0000256" key="2">
    <source>
        <dbReference type="ARBA" id="ARBA00022490"/>
    </source>
</evidence>
<evidence type="ECO:0000256" key="7">
    <source>
        <dbReference type="ARBA" id="ARBA00022840"/>
    </source>
</evidence>